<comment type="similarity">
    <text evidence="2">Belongs to the ISN1 family.</text>
</comment>
<keyword evidence="11" id="KW-0546">Nucleotide metabolism</keyword>
<dbReference type="GO" id="GO:0009117">
    <property type="term" value="P:nucleotide metabolic process"/>
    <property type="evidence" value="ECO:0007669"/>
    <property type="project" value="UniProtKB-KW"/>
</dbReference>
<dbReference type="InterPro" id="IPR009453">
    <property type="entry name" value="ISN1"/>
</dbReference>
<keyword evidence="10" id="KW-0460">Magnesium</keyword>
<protein>
    <recommendedName>
        <fullName evidence="5">IMP-specific 5'-nucleotidase 1</fullName>
        <ecNumber evidence="4">3.1.3.99</ecNumber>
    </recommendedName>
</protein>
<gene>
    <name evidence="13" type="ORF">GP486_008256</name>
</gene>
<feature type="non-terminal residue" evidence="13">
    <location>
        <position position="256"/>
    </location>
</feature>
<comment type="catalytic activity">
    <reaction evidence="12">
        <text>IMP + H2O = inosine + phosphate</text>
        <dbReference type="Rhea" id="RHEA:27718"/>
        <dbReference type="ChEBI" id="CHEBI:15377"/>
        <dbReference type="ChEBI" id="CHEBI:17596"/>
        <dbReference type="ChEBI" id="CHEBI:43474"/>
        <dbReference type="ChEBI" id="CHEBI:58053"/>
        <dbReference type="EC" id="3.1.3.99"/>
    </reaction>
</comment>
<evidence type="ECO:0000256" key="10">
    <source>
        <dbReference type="ARBA" id="ARBA00022842"/>
    </source>
</evidence>
<evidence type="ECO:0000256" key="7">
    <source>
        <dbReference type="ARBA" id="ARBA00022741"/>
    </source>
</evidence>
<dbReference type="EMBL" id="JAGHQM010002973">
    <property type="protein sequence ID" value="KAH0548002.1"/>
    <property type="molecule type" value="Genomic_DNA"/>
</dbReference>
<evidence type="ECO:0000256" key="9">
    <source>
        <dbReference type="ARBA" id="ARBA00022840"/>
    </source>
</evidence>
<dbReference type="Proteomes" id="UP000750711">
    <property type="component" value="Unassembled WGS sequence"/>
</dbReference>
<dbReference type="GO" id="GO:0071590">
    <property type="term" value="P:nicotinamide riboside biosynthetic process"/>
    <property type="evidence" value="ECO:0007669"/>
    <property type="project" value="TreeGrafter"/>
</dbReference>
<evidence type="ECO:0000256" key="6">
    <source>
        <dbReference type="ARBA" id="ARBA00022723"/>
    </source>
</evidence>
<reference evidence="13" key="1">
    <citation type="submission" date="2021-03" db="EMBL/GenBank/DDBJ databases">
        <title>Comparative genomics and phylogenomic investigation of the class Geoglossomycetes provide insights into ecological specialization and systematics.</title>
        <authorList>
            <person name="Melie T."/>
            <person name="Pirro S."/>
            <person name="Miller A.N."/>
            <person name="Quandt A."/>
        </authorList>
    </citation>
    <scope>NUCLEOTIDE SEQUENCE</scope>
    <source>
        <strain evidence="13">CAQ_001_2017</strain>
    </source>
</reference>
<dbReference type="GO" id="GO:0008253">
    <property type="term" value="F:5'-nucleotidase activity"/>
    <property type="evidence" value="ECO:0007669"/>
    <property type="project" value="InterPro"/>
</dbReference>
<comment type="caution">
    <text evidence="13">The sequence shown here is derived from an EMBL/GenBank/DDBJ whole genome shotgun (WGS) entry which is preliminary data.</text>
</comment>
<dbReference type="Pfam" id="PF06437">
    <property type="entry name" value="ISN1"/>
    <property type="match status" value="2"/>
</dbReference>
<comment type="cofactor">
    <cofactor evidence="1">
        <name>Mg(2+)</name>
        <dbReference type="ChEBI" id="CHEBI:18420"/>
    </cofactor>
</comment>
<evidence type="ECO:0000256" key="4">
    <source>
        <dbReference type="ARBA" id="ARBA00012894"/>
    </source>
</evidence>
<dbReference type="PANTHER" id="PTHR28213:SF1">
    <property type="entry name" value="IMP-SPECIFIC 5'-NUCLEOTIDASE 1"/>
    <property type="match status" value="1"/>
</dbReference>
<keyword evidence="9" id="KW-0067">ATP-binding</keyword>
<dbReference type="GO" id="GO:0006190">
    <property type="term" value="P:inosine salvage"/>
    <property type="evidence" value="ECO:0007669"/>
    <property type="project" value="InterPro"/>
</dbReference>
<evidence type="ECO:0000256" key="3">
    <source>
        <dbReference type="ARBA" id="ARBA00011881"/>
    </source>
</evidence>
<sequence>MFLLSYIGIIPAKSHKFAREQLEETVLVTQKKLEFSPVGRRLPFCAFNACQRFFDGIEGGKSLHVGDQFLSAGANDFKFKYDEAWKDEVRKNWRGWTKAATAGDLALVGYVTRDLWIPDRYREYQRRSHQSDRDSAIYETLKRGSSFSEPIRNTLPCDSLVSEAKKLVTPAEEPRGYSLIIGEHRTGKTILIQLTANSLKKPKGIMYVKVPNTDEMNTNPTIVIDAVKKALGWSSDPVLNSRNSVTEWHMQRSHIG</sequence>
<dbReference type="PANTHER" id="PTHR28213">
    <property type="entry name" value="IMP-SPECIFIC 5'-NUCLEOTIDASE 1"/>
    <property type="match status" value="1"/>
</dbReference>
<evidence type="ECO:0000256" key="8">
    <source>
        <dbReference type="ARBA" id="ARBA00022801"/>
    </source>
</evidence>
<evidence type="ECO:0000313" key="14">
    <source>
        <dbReference type="Proteomes" id="UP000750711"/>
    </source>
</evidence>
<dbReference type="GO" id="GO:0071592">
    <property type="term" value="P:nicotinic acid riboside biosynthetic process"/>
    <property type="evidence" value="ECO:0007669"/>
    <property type="project" value="TreeGrafter"/>
</dbReference>
<evidence type="ECO:0000256" key="5">
    <source>
        <dbReference type="ARBA" id="ARBA00015544"/>
    </source>
</evidence>
<evidence type="ECO:0000256" key="11">
    <source>
        <dbReference type="ARBA" id="ARBA00023080"/>
    </source>
</evidence>
<accession>A0A9P8IEE5</accession>
<keyword evidence="8" id="KW-0378">Hydrolase</keyword>
<dbReference type="GO" id="GO:0005524">
    <property type="term" value="F:ATP binding"/>
    <property type="evidence" value="ECO:0007669"/>
    <property type="project" value="UniProtKB-KW"/>
</dbReference>
<evidence type="ECO:0000256" key="1">
    <source>
        <dbReference type="ARBA" id="ARBA00001946"/>
    </source>
</evidence>
<evidence type="ECO:0000256" key="2">
    <source>
        <dbReference type="ARBA" id="ARBA00005307"/>
    </source>
</evidence>
<keyword evidence="6" id="KW-0479">Metal-binding</keyword>
<comment type="subunit">
    <text evidence="3">Homotetramer.</text>
</comment>
<dbReference type="AlphaFoldDB" id="A0A9P8IEE5"/>
<keyword evidence="14" id="KW-1185">Reference proteome</keyword>
<name>A0A9P8IEE5_9PEZI</name>
<organism evidence="13 14">
    <name type="scientific">Trichoglossum hirsutum</name>
    <dbReference type="NCBI Taxonomy" id="265104"/>
    <lineage>
        <taxon>Eukaryota</taxon>
        <taxon>Fungi</taxon>
        <taxon>Dikarya</taxon>
        <taxon>Ascomycota</taxon>
        <taxon>Pezizomycotina</taxon>
        <taxon>Geoglossomycetes</taxon>
        <taxon>Geoglossales</taxon>
        <taxon>Geoglossaceae</taxon>
        <taxon>Trichoglossum</taxon>
    </lineage>
</organism>
<dbReference type="GO" id="GO:0000287">
    <property type="term" value="F:magnesium ion binding"/>
    <property type="evidence" value="ECO:0007669"/>
    <property type="project" value="InterPro"/>
</dbReference>
<dbReference type="EC" id="3.1.3.99" evidence="4"/>
<keyword evidence="7" id="KW-0547">Nucleotide-binding</keyword>
<evidence type="ECO:0000256" key="12">
    <source>
        <dbReference type="ARBA" id="ARBA00047413"/>
    </source>
</evidence>
<evidence type="ECO:0000313" key="13">
    <source>
        <dbReference type="EMBL" id="KAH0548002.1"/>
    </source>
</evidence>
<proteinExistence type="inferred from homology"/>